<feature type="domain" description="Glycosyl transferase family 51" evidence="12">
    <location>
        <begin position="447"/>
        <end position="616"/>
    </location>
</feature>
<evidence type="ECO:0000256" key="10">
    <source>
        <dbReference type="ARBA" id="ARBA00023316"/>
    </source>
</evidence>
<evidence type="ECO:0000256" key="4">
    <source>
        <dbReference type="ARBA" id="ARBA00022679"/>
    </source>
</evidence>
<keyword evidence="4" id="KW-0808">Transferase</keyword>
<evidence type="ECO:0000256" key="2">
    <source>
        <dbReference type="ARBA" id="ARBA00022519"/>
    </source>
</evidence>
<keyword evidence="2" id="KW-0997">Cell inner membrane</keyword>
<organism evidence="13 14">
    <name type="scientific">Anaeromyxobacter oryzae</name>
    <dbReference type="NCBI Taxonomy" id="2918170"/>
    <lineage>
        <taxon>Bacteria</taxon>
        <taxon>Pseudomonadati</taxon>
        <taxon>Myxococcota</taxon>
        <taxon>Myxococcia</taxon>
        <taxon>Myxococcales</taxon>
        <taxon>Cystobacterineae</taxon>
        <taxon>Anaeromyxobacteraceae</taxon>
        <taxon>Anaeromyxobacter</taxon>
    </lineage>
</organism>
<evidence type="ECO:0000256" key="7">
    <source>
        <dbReference type="ARBA" id="ARBA00022984"/>
    </source>
</evidence>
<dbReference type="PANTHER" id="PTHR30400">
    <property type="entry name" value="MONOFUNCTIONAL BIOSYNTHETIC PEPTIDOGLYCAN TRANSGLYCOSYLASE"/>
    <property type="match status" value="1"/>
</dbReference>
<keyword evidence="6" id="KW-0133">Cell shape</keyword>
<evidence type="ECO:0000256" key="5">
    <source>
        <dbReference type="ARBA" id="ARBA00022692"/>
    </source>
</evidence>
<evidence type="ECO:0000256" key="6">
    <source>
        <dbReference type="ARBA" id="ARBA00022960"/>
    </source>
</evidence>
<evidence type="ECO:0000256" key="1">
    <source>
        <dbReference type="ARBA" id="ARBA00022475"/>
    </source>
</evidence>
<evidence type="ECO:0000256" key="11">
    <source>
        <dbReference type="SAM" id="Phobius"/>
    </source>
</evidence>
<keyword evidence="9 11" id="KW-0472">Membrane</keyword>
<protein>
    <recommendedName>
        <fullName evidence="12">Glycosyl transferase family 51 domain-containing protein</fullName>
    </recommendedName>
</protein>
<sequence>MISEPSTSPSVTSWRSRAWRVAVGSVLAAGLLYVAAVGLVSRPAFQAALRDRIERLLRARVGEVAVGPDVHVDPLFCVTFGPVTIPGTHPADPPVIRIARVRVRARLWALLAGRAEPASVRLQDVRVEAGTGGEALRELATRLPRRAPHRVAAAAIARTLPDDAADDRGEDPLLSVQDLSVHLPVGGRDLDLGPVDATIRRERADGAERVAGEILVPGGGRGVFSVRRDGSGWTGEALLGGVRPAALPAALRDCAVTLEQGSLSLDVSAEVPLDLSRARVRGRVTATDLVLAGKRLGADPVGPLAVSASGAVDWDGADRRVTVRDGTVTLPGGLAVAVAGDARLGPGVPFSLTVRADGVDFAAVVAALPPSLALPEDAPRPGGTLDARFELAGPLLAPAAWTVQASLDLARMREETRRAPPAALRAPFVFHPEVERGTARAIVVGPRSPDFVPVSELPVHVVRAVTASEDGGFFAHEGFDFQELRNAFAAGAEKGRVVRGGSTITQQLAKNLYLSREKTLARKVREAALTIALEATVPKHRLLEIYLNVAEWGPGIWGIGPAARHWFGKDARELTPKEAAFLATVIPNPVRYHVMWDRGTLSEAWEQRVDELLLKMLEQGAITDDALATALREPVVFARPDALARP</sequence>
<keyword evidence="5 11" id="KW-0812">Transmembrane</keyword>
<dbReference type="InterPro" id="IPR023346">
    <property type="entry name" value="Lysozyme-like_dom_sf"/>
</dbReference>
<evidence type="ECO:0000256" key="9">
    <source>
        <dbReference type="ARBA" id="ARBA00023136"/>
    </source>
</evidence>
<evidence type="ECO:0000256" key="8">
    <source>
        <dbReference type="ARBA" id="ARBA00022989"/>
    </source>
</evidence>
<accession>A0ABN6MZP3</accession>
<keyword evidence="10" id="KW-0961">Cell wall biogenesis/degradation</keyword>
<dbReference type="PANTHER" id="PTHR30400:SF0">
    <property type="entry name" value="BIOSYNTHETIC PEPTIDOGLYCAN TRANSGLYCOSYLASE"/>
    <property type="match status" value="1"/>
</dbReference>
<name>A0ABN6MZP3_9BACT</name>
<evidence type="ECO:0000256" key="3">
    <source>
        <dbReference type="ARBA" id="ARBA00022676"/>
    </source>
</evidence>
<keyword evidence="1" id="KW-1003">Cell membrane</keyword>
<dbReference type="InterPro" id="IPR036950">
    <property type="entry name" value="PBP_transglycosylase"/>
</dbReference>
<keyword evidence="7" id="KW-0573">Peptidoglycan synthesis</keyword>
<evidence type="ECO:0000313" key="13">
    <source>
        <dbReference type="EMBL" id="BDG06136.1"/>
    </source>
</evidence>
<evidence type="ECO:0000313" key="14">
    <source>
        <dbReference type="Proteomes" id="UP001162891"/>
    </source>
</evidence>
<feature type="transmembrane region" description="Helical" evidence="11">
    <location>
        <begin position="21"/>
        <end position="40"/>
    </location>
</feature>
<dbReference type="Gene3D" id="1.10.3810.10">
    <property type="entry name" value="Biosynthetic peptidoglycan transglycosylase-like"/>
    <property type="match status" value="1"/>
</dbReference>
<dbReference type="InterPro" id="IPR011812">
    <property type="entry name" value="Pep_trsgly"/>
</dbReference>
<dbReference type="Pfam" id="PF00912">
    <property type="entry name" value="Transgly"/>
    <property type="match status" value="1"/>
</dbReference>
<dbReference type="Proteomes" id="UP001162891">
    <property type="component" value="Chromosome"/>
</dbReference>
<dbReference type="SUPFAM" id="SSF53955">
    <property type="entry name" value="Lysozyme-like"/>
    <property type="match status" value="1"/>
</dbReference>
<reference evidence="14" key="1">
    <citation type="journal article" date="2022" name="Int. J. Syst. Evol. Microbiol.">
        <title>Anaeromyxobacter oryzae sp. nov., Anaeromyxobacter diazotrophicus sp. nov. and Anaeromyxobacter paludicola sp. nov., isolated from paddy soils.</title>
        <authorList>
            <person name="Itoh H."/>
            <person name="Xu Z."/>
            <person name="Mise K."/>
            <person name="Masuda Y."/>
            <person name="Ushijima N."/>
            <person name="Hayakawa C."/>
            <person name="Shiratori Y."/>
            <person name="Senoo K."/>
        </authorList>
    </citation>
    <scope>NUCLEOTIDE SEQUENCE [LARGE SCALE GENOMIC DNA]</scope>
    <source>
        <strain evidence="14">Red232</strain>
    </source>
</reference>
<proteinExistence type="predicted"/>
<dbReference type="EMBL" id="AP025591">
    <property type="protein sequence ID" value="BDG06136.1"/>
    <property type="molecule type" value="Genomic_DNA"/>
</dbReference>
<keyword evidence="8 11" id="KW-1133">Transmembrane helix</keyword>
<keyword evidence="14" id="KW-1185">Reference proteome</keyword>
<dbReference type="InterPro" id="IPR001264">
    <property type="entry name" value="Glyco_trans_51"/>
</dbReference>
<keyword evidence="3" id="KW-0328">Glycosyltransferase</keyword>
<evidence type="ECO:0000259" key="12">
    <source>
        <dbReference type="Pfam" id="PF00912"/>
    </source>
</evidence>
<dbReference type="RefSeq" id="WP_248355465.1">
    <property type="nucleotide sequence ID" value="NZ_AP025591.1"/>
</dbReference>
<gene>
    <name evidence="13" type="ORF">AMOR_51320</name>
</gene>